<dbReference type="SUPFAM" id="SSF54292">
    <property type="entry name" value="2Fe-2S ferredoxin-like"/>
    <property type="match status" value="1"/>
</dbReference>
<keyword evidence="1" id="KW-0408">Iron</keyword>
<dbReference type="EMBL" id="BRXW01000439">
    <property type="protein sequence ID" value="GMH54824.1"/>
    <property type="molecule type" value="Genomic_DNA"/>
</dbReference>
<evidence type="ECO:0000256" key="3">
    <source>
        <dbReference type="SAM" id="SignalP"/>
    </source>
</evidence>
<feature type="signal peptide" evidence="3">
    <location>
        <begin position="1"/>
        <end position="18"/>
    </location>
</feature>
<evidence type="ECO:0000313" key="5">
    <source>
        <dbReference type="EMBL" id="GMH54824.1"/>
    </source>
</evidence>
<sequence>MNFFSSVTLIIFLTSLLGLVLQSSSFTFQSLQHPSPLTTSLTSSNPSLLRPPTALFILGGKPKPKLKEAKWEDVDRTLLKEKAGTTQVGTIPVTFTQGDETRSTMALPGEKISEVASKADQFIKYKCKKGECGTCEVKVSGQWVRSCVTKIPSSATSYEVDVRPSMVPKSKAASGFFSAASFVDGFQNNVLGMVGLVTEGAKEDDNFEHRMTEEERIKEIVRRKKEEREMKERRP</sequence>
<evidence type="ECO:0000259" key="4">
    <source>
        <dbReference type="PROSITE" id="PS51085"/>
    </source>
</evidence>
<dbReference type="PROSITE" id="PS00197">
    <property type="entry name" value="2FE2S_FER_1"/>
    <property type="match status" value="1"/>
</dbReference>
<feature type="chain" id="PRO_5040986183" description="2Fe-2S ferredoxin-type domain-containing protein" evidence="3">
    <location>
        <begin position="19"/>
        <end position="235"/>
    </location>
</feature>
<evidence type="ECO:0000256" key="2">
    <source>
        <dbReference type="ARBA" id="ARBA00023014"/>
    </source>
</evidence>
<feature type="domain" description="2Fe-2S ferredoxin-type" evidence="4">
    <location>
        <begin position="91"/>
        <end position="166"/>
    </location>
</feature>
<accession>A0A9W6ZHY7</accession>
<dbReference type="Gene3D" id="3.10.20.30">
    <property type="match status" value="1"/>
</dbReference>
<dbReference type="InterPro" id="IPR036010">
    <property type="entry name" value="2Fe-2S_ferredoxin-like_sf"/>
</dbReference>
<evidence type="ECO:0000256" key="1">
    <source>
        <dbReference type="ARBA" id="ARBA00022714"/>
    </source>
</evidence>
<dbReference type="CDD" id="cd00207">
    <property type="entry name" value="fer2"/>
    <property type="match status" value="1"/>
</dbReference>
<dbReference type="OrthoDB" id="43540at2759"/>
<organism evidence="5 6">
    <name type="scientific">Triparma laevis f. longispina</name>
    <dbReference type="NCBI Taxonomy" id="1714387"/>
    <lineage>
        <taxon>Eukaryota</taxon>
        <taxon>Sar</taxon>
        <taxon>Stramenopiles</taxon>
        <taxon>Ochrophyta</taxon>
        <taxon>Bolidophyceae</taxon>
        <taxon>Parmales</taxon>
        <taxon>Triparmaceae</taxon>
        <taxon>Triparma</taxon>
    </lineage>
</organism>
<keyword evidence="2" id="KW-0411">Iron-sulfur</keyword>
<dbReference type="InterPro" id="IPR006058">
    <property type="entry name" value="2Fe2S_fd_BS"/>
</dbReference>
<comment type="caution">
    <text evidence="5">The sequence shown here is derived from an EMBL/GenBank/DDBJ whole genome shotgun (WGS) entry which is preliminary data.</text>
</comment>
<dbReference type="GO" id="GO:0051537">
    <property type="term" value="F:2 iron, 2 sulfur cluster binding"/>
    <property type="evidence" value="ECO:0007669"/>
    <property type="project" value="UniProtKB-KW"/>
</dbReference>
<keyword evidence="6" id="KW-1185">Reference proteome</keyword>
<reference evidence="6" key="1">
    <citation type="journal article" date="2023" name="Commun. Biol.">
        <title>Genome analysis of Parmales, the sister group of diatoms, reveals the evolutionary specialization of diatoms from phago-mixotrophs to photoautotrophs.</title>
        <authorList>
            <person name="Ban H."/>
            <person name="Sato S."/>
            <person name="Yoshikawa S."/>
            <person name="Yamada K."/>
            <person name="Nakamura Y."/>
            <person name="Ichinomiya M."/>
            <person name="Sato N."/>
            <person name="Blanc-Mathieu R."/>
            <person name="Endo H."/>
            <person name="Kuwata A."/>
            <person name="Ogata H."/>
        </authorList>
    </citation>
    <scope>NUCLEOTIDE SEQUENCE [LARGE SCALE GENOMIC DNA]</scope>
    <source>
        <strain evidence="6">NIES 3700</strain>
    </source>
</reference>
<dbReference type="InterPro" id="IPR001041">
    <property type="entry name" value="2Fe-2S_ferredoxin-type"/>
</dbReference>
<keyword evidence="1" id="KW-0479">Metal-binding</keyword>
<dbReference type="InterPro" id="IPR012675">
    <property type="entry name" value="Beta-grasp_dom_sf"/>
</dbReference>
<dbReference type="PROSITE" id="PS51085">
    <property type="entry name" value="2FE2S_FER_2"/>
    <property type="match status" value="1"/>
</dbReference>
<dbReference type="Pfam" id="PF00111">
    <property type="entry name" value="Fer2"/>
    <property type="match status" value="1"/>
</dbReference>
<keyword evidence="1" id="KW-0001">2Fe-2S</keyword>
<evidence type="ECO:0000313" key="6">
    <source>
        <dbReference type="Proteomes" id="UP001165122"/>
    </source>
</evidence>
<dbReference type="Proteomes" id="UP001165122">
    <property type="component" value="Unassembled WGS sequence"/>
</dbReference>
<proteinExistence type="predicted"/>
<gene>
    <name evidence="5" type="ORF">TrLO_g13670</name>
</gene>
<keyword evidence="3" id="KW-0732">Signal</keyword>
<dbReference type="AlphaFoldDB" id="A0A9W6ZHY7"/>
<name>A0A9W6ZHY7_9STRA</name>
<protein>
    <recommendedName>
        <fullName evidence="4">2Fe-2S ferredoxin-type domain-containing protein</fullName>
    </recommendedName>
</protein>